<dbReference type="GO" id="GO:0009706">
    <property type="term" value="C:chloroplast inner membrane"/>
    <property type="evidence" value="ECO:0007669"/>
    <property type="project" value="TreeGrafter"/>
</dbReference>
<dbReference type="PANTHER" id="PTHR12668">
    <property type="entry name" value="TRANSMEMBRANE PROTEIN 14, 15"/>
    <property type="match status" value="1"/>
</dbReference>
<dbReference type="InterPro" id="IPR005349">
    <property type="entry name" value="TMEM14"/>
</dbReference>
<evidence type="ECO:0000313" key="2">
    <source>
        <dbReference type="EMBL" id="KAK9734158.1"/>
    </source>
</evidence>
<keyword evidence="1" id="KW-0812">Transmembrane</keyword>
<organism evidence="2 3">
    <name type="scientific">Saponaria officinalis</name>
    <name type="common">Common soapwort</name>
    <name type="synonym">Lychnis saponaria</name>
    <dbReference type="NCBI Taxonomy" id="3572"/>
    <lineage>
        <taxon>Eukaryota</taxon>
        <taxon>Viridiplantae</taxon>
        <taxon>Streptophyta</taxon>
        <taxon>Embryophyta</taxon>
        <taxon>Tracheophyta</taxon>
        <taxon>Spermatophyta</taxon>
        <taxon>Magnoliopsida</taxon>
        <taxon>eudicotyledons</taxon>
        <taxon>Gunneridae</taxon>
        <taxon>Pentapetalae</taxon>
        <taxon>Caryophyllales</taxon>
        <taxon>Caryophyllaceae</taxon>
        <taxon>Caryophylleae</taxon>
        <taxon>Saponaria</taxon>
    </lineage>
</organism>
<dbReference type="AlphaFoldDB" id="A0AAW1LKS2"/>
<feature type="transmembrane region" description="Helical" evidence="1">
    <location>
        <begin position="262"/>
        <end position="287"/>
    </location>
</feature>
<keyword evidence="1" id="KW-0472">Membrane</keyword>
<dbReference type="EMBL" id="JBDFQZ010000004">
    <property type="protein sequence ID" value="KAK9734155.1"/>
    <property type="molecule type" value="Genomic_DNA"/>
</dbReference>
<comment type="caution">
    <text evidence="2">The sequence shown here is derived from an EMBL/GenBank/DDBJ whole genome shotgun (WGS) entry which is preliminary data.</text>
</comment>
<accession>A0AAW1LKS2</accession>
<dbReference type="PANTHER" id="PTHR12668:SF43">
    <property type="entry name" value="TRANSMEMBRANE PROTEIN 14 HOMOLOG"/>
    <property type="match status" value="1"/>
</dbReference>
<name>A0AAW1LKS2_SAPOF</name>
<feature type="transmembrane region" description="Helical" evidence="1">
    <location>
        <begin position="202"/>
        <end position="227"/>
    </location>
</feature>
<dbReference type="Proteomes" id="UP001443914">
    <property type="component" value="Unassembled WGS sequence"/>
</dbReference>
<keyword evidence="3" id="KW-1185">Reference proteome</keyword>
<reference evidence="2 3" key="1">
    <citation type="submission" date="2024-03" db="EMBL/GenBank/DDBJ databases">
        <title>WGS assembly of Saponaria officinalis var. Norfolk2.</title>
        <authorList>
            <person name="Jenkins J."/>
            <person name="Shu S."/>
            <person name="Grimwood J."/>
            <person name="Barry K."/>
            <person name="Goodstein D."/>
            <person name="Schmutz J."/>
            <person name="Leebens-Mack J."/>
            <person name="Osbourn A."/>
        </authorList>
    </citation>
    <scope>NUCLEOTIDE SEQUENCE [LARGE SCALE GENOMIC DNA]</scope>
    <source>
        <strain evidence="3">cv. Norfolk2</strain>
        <strain evidence="2">JIC</strain>
        <tissue evidence="2">Leaf</tissue>
    </source>
</reference>
<proteinExistence type="predicted"/>
<gene>
    <name evidence="2" type="ORF">RND81_04G118900</name>
</gene>
<evidence type="ECO:0000313" key="3">
    <source>
        <dbReference type="Proteomes" id="UP001443914"/>
    </source>
</evidence>
<dbReference type="Pfam" id="PF03647">
    <property type="entry name" value="Tmemb_14"/>
    <property type="match status" value="1"/>
</dbReference>
<dbReference type="EMBL" id="JBDFQZ010000004">
    <property type="protein sequence ID" value="KAK9734158.1"/>
    <property type="molecule type" value="Genomic_DNA"/>
</dbReference>
<sequence length="306" mass="33803">MAYSFTFTPATTPLQSIHTRWKTPITGISPSPQPKTFSELSLFNAHRRKSLSIPPFAASHEDSKSSEGEIELEKDNLKQAGEASQEAWEQVLSSFKEQALKLQSVSQEAYEVYSKKTVVVLKETAETLKIQADQARRDIFVMAQELGEDSRQYLNVAAENSPEPVKDVVETFASADDLNDVSQVRDFYVGIPYGTILSAGDFLNFMITGSISAVRFGVILGGVLLALSVSSLRSWKKGQSTEMTLKGQAAIASILFLRDLRLIFQGLTLFGLLKAVVSGAVATFFVYRIMYDNPQSRPWINGEAQN</sequence>
<dbReference type="GO" id="GO:0015245">
    <property type="term" value="F:fatty acid transmembrane transporter activity"/>
    <property type="evidence" value="ECO:0007669"/>
    <property type="project" value="TreeGrafter"/>
</dbReference>
<keyword evidence="1" id="KW-1133">Transmembrane helix</keyword>
<protein>
    <submittedName>
        <fullName evidence="2">Uncharacterized protein</fullName>
    </submittedName>
</protein>
<evidence type="ECO:0000256" key="1">
    <source>
        <dbReference type="SAM" id="Phobius"/>
    </source>
</evidence>